<feature type="transmembrane region" description="Helical" evidence="4">
    <location>
        <begin position="169"/>
        <end position="192"/>
    </location>
</feature>
<feature type="transmembrane region" description="Helical" evidence="4">
    <location>
        <begin position="221"/>
        <end position="246"/>
    </location>
</feature>
<feature type="transmembrane region" description="Helical" evidence="4">
    <location>
        <begin position="50"/>
        <end position="71"/>
    </location>
</feature>
<organism evidence="6 7">
    <name type="scientific">Methylobrevis pamukkalensis</name>
    <dbReference type="NCBI Taxonomy" id="1439726"/>
    <lineage>
        <taxon>Bacteria</taxon>
        <taxon>Pseudomonadati</taxon>
        <taxon>Pseudomonadota</taxon>
        <taxon>Alphaproteobacteria</taxon>
        <taxon>Hyphomicrobiales</taxon>
        <taxon>Pleomorphomonadaceae</taxon>
        <taxon>Methylobrevis</taxon>
    </lineage>
</organism>
<comment type="caution">
    <text evidence="6">The sequence shown here is derived from an EMBL/GenBank/DDBJ whole genome shotgun (WGS) entry which is preliminary data.</text>
</comment>
<dbReference type="InterPro" id="IPR036259">
    <property type="entry name" value="MFS_trans_sf"/>
</dbReference>
<sequence>MSGLALAEAGGRRWPVITVLGITQIFAWGSSYYLLAVLAGPIAADTGWPLPWIVGSLSIGLLSAGAVSPAASNAIGLRGGRPVLALSSLLLAAGLVILALSMTLPMFVIGWLVIGAGMGSGLYDAAFASLGRYYGASARPSITVLTLWGGFASTVCWPLSALLVDAVGWRGACLAYAAIQIGLSLPLILVFLPRVAPAPLPDGTRPPPPPAAFSGAERRTFALLCAIMILCGVAAATMSVHLLTLLQARGETLAAAVALGALLGPAQVGARIVEMAGRGRHHPIWTMAAAVILTALGLLLLTVDTSLAALALVFYGAGNGVYSIARGTLPLALFGPERYARAIGRLGRPNFVAQALAPSLAALVLSMTGADVTLWLLTGIAVVNVGLAGLLWRSCGRVEAARRL</sequence>
<dbReference type="Gene3D" id="1.20.1250.20">
    <property type="entry name" value="MFS general substrate transporter like domains"/>
    <property type="match status" value="1"/>
</dbReference>
<evidence type="ECO:0000259" key="5">
    <source>
        <dbReference type="PROSITE" id="PS50850"/>
    </source>
</evidence>
<keyword evidence="2 4" id="KW-1133">Transmembrane helix</keyword>
<dbReference type="PATRIC" id="fig|1439726.3.peg.815"/>
<reference evidence="6 7" key="1">
    <citation type="submission" date="2016-07" db="EMBL/GenBank/DDBJ databases">
        <title>Draft Genome Sequence of Methylobrevis pamukkalensis PK2.</title>
        <authorList>
            <person name="Vasilenko O.V."/>
            <person name="Doronina N.V."/>
            <person name="Shmareva M.N."/>
            <person name="Tarlachkov S.V."/>
            <person name="Mustakhimov I."/>
            <person name="Trotsenko Y.A."/>
        </authorList>
    </citation>
    <scope>NUCLEOTIDE SEQUENCE [LARGE SCALE GENOMIC DNA]</scope>
    <source>
        <strain evidence="6 7">PK2</strain>
    </source>
</reference>
<dbReference type="PANTHER" id="PTHR11360">
    <property type="entry name" value="MONOCARBOXYLATE TRANSPORTER"/>
    <property type="match status" value="1"/>
</dbReference>
<feature type="transmembrane region" description="Helical" evidence="4">
    <location>
        <begin position="108"/>
        <end position="130"/>
    </location>
</feature>
<dbReference type="Pfam" id="PF07690">
    <property type="entry name" value="MFS_1"/>
    <property type="match status" value="1"/>
</dbReference>
<feature type="transmembrane region" description="Helical" evidence="4">
    <location>
        <begin position="142"/>
        <end position="163"/>
    </location>
</feature>
<feature type="domain" description="Major facilitator superfamily (MFS) profile" evidence="5">
    <location>
        <begin position="1"/>
        <end position="396"/>
    </location>
</feature>
<feature type="transmembrane region" description="Helical" evidence="4">
    <location>
        <begin position="252"/>
        <end position="272"/>
    </location>
</feature>
<dbReference type="InterPro" id="IPR011701">
    <property type="entry name" value="MFS"/>
</dbReference>
<gene>
    <name evidence="6" type="ORF">A6302_00777</name>
</gene>
<dbReference type="Proteomes" id="UP000094622">
    <property type="component" value="Unassembled WGS sequence"/>
</dbReference>
<dbReference type="PANTHER" id="PTHR11360:SF308">
    <property type="entry name" value="BLL3089 PROTEIN"/>
    <property type="match status" value="1"/>
</dbReference>
<feature type="transmembrane region" description="Helical" evidence="4">
    <location>
        <begin position="372"/>
        <end position="392"/>
    </location>
</feature>
<keyword evidence="7" id="KW-1185">Reference proteome</keyword>
<dbReference type="InterPro" id="IPR050327">
    <property type="entry name" value="Proton-linked_MCT"/>
</dbReference>
<feature type="transmembrane region" description="Helical" evidence="4">
    <location>
        <begin position="83"/>
        <end position="102"/>
    </location>
</feature>
<dbReference type="PROSITE" id="PS50850">
    <property type="entry name" value="MFS"/>
    <property type="match status" value="1"/>
</dbReference>
<dbReference type="EMBL" id="MCRJ01000012">
    <property type="protein sequence ID" value="ODN71845.1"/>
    <property type="molecule type" value="Genomic_DNA"/>
</dbReference>
<name>A0A1E3H6R9_9HYPH</name>
<protein>
    <submittedName>
        <fullName evidence="6">Major Facilitator Superfamily protein</fullName>
    </submittedName>
</protein>
<evidence type="ECO:0000313" key="6">
    <source>
        <dbReference type="EMBL" id="ODN71845.1"/>
    </source>
</evidence>
<keyword evidence="3 4" id="KW-0472">Membrane</keyword>
<keyword evidence="1 4" id="KW-0812">Transmembrane</keyword>
<evidence type="ECO:0000256" key="3">
    <source>
        <dbReference type="ARBA" id="ARBA00023136"/>
    </source>
</evidence>
<dbReference type="InterPro" id="IPR020846">
    <property type="entry name" value="MFS_dom"/>
</dbReference>
<feature type="transmembrane region" description="Helical" evidence="4">
    <location>
        <begin position="16"/>
        <end position="44"/>
    </location>
</feature>
<evidence type="ECO:0000256" key="1">
    <source>
        <dbReference type="ARBA" id="ARBA00022692"/>
    </source>
</evidence>
<evidence type="ECO:0000313" key="7">
    <source>
        <dbReference type="Proteomes" id="UP000094622"/>
    </source>
</evidence>
<dbReference type="GO" id="GO:0022857">
    <property type="term" value="F:transmembrane transporter activity"/>
    <property type="evidence" value="ECO:0007669"/>
    <property type="project" value="InterPro"/>
</dbReference>
<dbReference type="RefSeq" id="WP_245293894.1">
    <property type="nucleotide sequence ID" value="NZ_MCRJ01000012.1"/>
</dbReference>
<dbReference type="SUPFAM" id="SSF103473">
    <property type="entry name" value="MFS general substrate transporter"/>
    <property type="match status" value="1"/>
</dbReference>
<proteinExistence type="predicted"/>
<dbReference type="AlphaFoldDB" id="A0A1E3H6R9"/>
<accession>A0A1E3H6R9</accession>
<evidence type="ECO:0000256" key="4">
    <source>
        <dbReference type="SAM" id="Phobius"/>
    </source>
</evidence>
<evidence type="ECO:0000256" key="2">
    <source>
        <dbReference type="ARBA" id="ARBA00022989"/>
    </source>
</evidence>